<feature type="transmembrane region" description="Helical" evidence="8">
    <location>
        <begin position="164"/>
        <end position="181"/>
    </location>
</feature>
<feature type="transmembrane region" description="Helical" evidence="8">
    <location>
        <begin position="320"/>
        <end position="341"/>
    </location>
</feature>
<protein>
    <submittedName>
        <fullName evidence="9">Uracil permease</fullName>
    </submittedName>
</protein>
<dbReference type="AlphaFoldDB" id="A0A1I5Y9J4"/>
<dbReference type="STRING" id="82801.SAMN04488506_1848"/>
<keyword evidence="5 8" id="KW-1133">Transmembrane helix</keyword>
<keyword evidence="6 8" id="KW-0472">Membrane</keyword>
<dbReference type="InterPro" id="IPR006043">
    <property type="entry name" value="NCS2"/>
</dbReference>
<reference evidence="9 10" key="1">
    <citation type="submission" date="2016-10" db="EMBL/GenBank/DDBJ databases">
        <authorList>
            <person name="de Groot N.N."/>
        </authorList>
    </citation>
    <scope>NUCLEOTIDE SEQUENCE [LARGE SCALE GENOMIC DNA]</scope>
    <source>
        <strain evidence="9 10">DSM 20581</strain>
    </source>
</reference>
<evidence type="ECO:0000313" key="9">
    <source>
        <dbReference type="EMBL" id="SFQ40864.1"/>
    </source>
</evidence>
<evidence type="ECO:0000256" key="7">
    <source>
        <dbReference type="SAM" id="MobiDB-lite"/>
    </source>
</evidence>
<dbReference type="PANTHER" id="PTHR42810">
    <property type="entry name" value="PURINE PERMEASE C1399.01C-RELATED"/>
    <property type="match status" value="1"/>
</dbReference>
<sequence>MVMAVEHKKLLLDIEEKPPVAKGLLLSLQHIFAMFGATILVPLILGMPVSVALLASGVGTLIYQVATKSKVPVYLGSSFAYITAMAVAIQQMDGDISAAQTGVVLVGLLYVVVAAFVKFLGTKWIDKLLPPIVIGPMIMVIGLGLAGSAVTNAGFVAGGDLRHILVAISTFLITAFVNTKGKGLFKIIPFLIGIIGGYVIALVLGLVDFTPVLEAKWVEMPGLILPFATPWFGNYEFYLGPETLAILPVALVTISEHIGDHTVLGKITHREFLKDPGLSRTLIGDGVATAVSAFIGGPANTTYGENTGVIGMTRIASVSVIRNAALIAIGLSFFGKFTALISTIPTAVLGGMSILLYGVIASNGLKVLIEEQVDFGKVRNLIIASSMMVLGLGGAVLEIGTVISFSGTALSAIAGILLNLILPQESEYVPEENMETKPSKKMASVQKLKNTTV</sequence>
<feature type="transmembrane region" description="Helical" evidence="8">
    <location>
        <begin position="347"/>
        <end position="369"/>
    </location>
</feature>
<feature type="transmembrane region" description="Helical" evidence="8">
    <location>
        <begin position="132"/>
        <end position="157"/>
    </location>
</feature>
<dbReference type="PANTHER" id="PTHR42810:SF2">
    <property type="entry name" value="PURINE PERMEASE C1399.01C-RELATED"/>
    <property type="match status" value="1"/>
</dbReference>
<keyword evidence="10" id="KW-1185">Reference proteome</keyword>
<feature type="transmembrane region" description="Helical" evidence="8">
    <location>
        <begin position="101"/>
        <end position="120"/>
    </location>
</feature>
<name>A0A1I5Y9J4_9LACT</name>
<feature type="transmembrane region" description="Helical" evidence="8">
    <location>
        <begin position="71"/>
        <end position="89"/>
    </location>
</feature>
<evidence type="ECO:0000256" key="6">
    <source>
        <dbReference type="ARBA" id="ARBA00023136"/>
    </source>
</evidence>
<evidence type="ECO:0000313" key="10">
    <source>
        <dbReference type="Proteomes" id="UP000199136"/>
    </source>
</evidence>
<evidence type="ECO:0000256" key="5">
    <source>
        <dbReference type="ARBA" id="ARBA00022989"/>
    </source>
</evidence>
<dbReference type="InterPro" id="IPR006042">
    <property type="entry name" value="Xan_ur_permease"/>
</dbReference>
<evidence type="ECO:0000256" key="3">
    <source>
        <dbReference type="ARBA" id="ARBA00022448"/>
    </source>
</evidence>
<dbReference type="GO" id="GO:0042907">
    <property type="term" value="F:xanthine transmembrane transporter activity"/>
    <property type="evidence" value="ECO:0007669"/>
    <property type="project" value="TreeGrafter"/>
</dbReference>
<proteinExistence type="inferred from homology"/>
<dbReference type="GO" id="GO:0005886">
    <property type="term" value="C:plasma membrane"/>
    <property type="evidence" value="ECO:0007669"/>
    <property type="project" value="UniProtKB-ARBA"/>
</dbReference>
<evidence type="ECO:0000256" key="8">
    <source>
        <dbReference type="SAM" id="Phobius"/>
    </source>
</evidence>
<comment type="similarity">
    <text evidence="2">Belongs to the nucleobase:cation symporter-2 (NCS2) (TC 2.A.40) family.</text>
</comment>
<evidence type="ECO:0000256" key="2">
    <source>
        <dbReference type="ARBA" id="ARBA00008821"/>
    </source>
</evidence>
<feature type="transmembrane region" description="Helical" evidence="8">
    <location>
        <begin position="381"/>
        <end position="397"/>
    </location>
</feature>
<keyword evidence="4 8" id="KW-0812">Transmembrane</keyword>
<accession>A0A1I5Y9J4</accession>
<keyword evidence="3" id="KW-0813">Transport</keyword>
<dbReference type="EMBL" id="FOXW01000007">
    <property type="protein sequence ID" value="SFQ40864.1"/>
    <property type="molecule type" value="Genomic_DNA"/>
</dbReference>
<evidence type="ECO:0000256" key="1">
    <source>
        <dbReference type="ARBA" id="ARBA00004141"/>
    </source>
</evidence>
<comment type="subcellular location">
    <subcellularLocation>
        <location evidence="1">Membrane</location>
        <topology evidence="1">Multi-pass membrane protein</topology>
    </subcellularLocation>
</comment>
<dbReference type="PROSITE" id="PS01116">
    <property type="entry name" value="XANTH_URACIL_PERMASE"/>
    <property type="match status" value="1"/>
</dbReference>
<dbReference type="NCBIfam" id="TIGR00801">
    <property type="entry name" value="ncs2"/>
    <property type="match status" value="1"/>
</dbReference>
<evidence type="ECO:0000256" key="4">
    <source>
        <dbReference type="ARBA" id="ARBA00022692"/>
    </source>
</evidence>
<organism evidence="9 10">
    <name type="scientific">Desemzia incerta</name>
    <dbReference type="NCBI Taxonomy" id="82801"/>
    <lineage>
        <taxon>Bacteria</taxon>
        <taxon>Bacillati</taxon>
        <taxon>Bacillota</taxon>
        <taxon>Bacilli</taxon>
        <taxon>Lactobacillales</taxon>
        <taxon>Carnobacteriaceae</taxon>
        <taxon>Desemzia</taxon>
    </lineage>
</organism>
<gene>
    <name evidence="9" type="ORF">SAMN04488506_1848</name>
</gene>
<dbReference type="Proteomes" id="UP000199136">
    <property type="component" value="Unassembled WGS sequence"/>
</dbReference>
<feature type="region of interest" description="Disordered" evidence="7">
    <location>
        <begin position="431"/>
        <end position="453"/>
    </location>
</feature>
<feature type="transmembrane region" description="Helical" evidence="8">
    <location>
        <begin position="187"/>
        <end position="207"/>
    </location>
</feature>
<dbReference type="Pfam" id="PF00860">
    <property type="entry name" value="Xan_ur_permease"/>
    <property type="match status" value="1"/>
</dbReference>
<feature type="transmembrane region" description="Helical" evidence="8">
    <location>
        <begin position="32"/>
        <end position="65"/>
    </location>
</feature>